<comment type="caution">
    <text evidence="1">The sequence shown here is derived from an EMBL/GenBank/DDBJ whole genome shotgun (WGS) entry which is preliminary data.</text>
</comment>
<evidence type="ECO:0000313" key="1">
    <source>
        <dbReference type="EMBL" id="CAG8515874.1"/>
    </source>
</evidence>
<proteinExistence type="predicted"/>
<sequence>RFSTNLNCALSSLQYVTSSGLAKNDPAALPIEMVSQDPPTTSDFPFEWCDVMDAMRGIGHKVKKTYAMGLAL</sequence>
<dbReference type="Proteomes" id="UP000789342">
    <property type="component" value="Unassembled WGS sequence"/>
</dbReference>
<organism evidence="1 2">
    <name type="scientific">Acaulospora morrowiae</name>
    <dbReference type="NCBI Taxonomy" id="94023"/>
    <lineage>
        <taxon>Eukaryota</taxon>
        <taxon>Fungi</taxon>
        <taxon>Fungi incertae sedis</taxon>
        <taxon>Mucoromycota</taxon>
        <taxon>Glomeromycotina</taxon>
        <taxon>Glomeromycetes</taxon>
        <taxon>Diversisporales</taxon>
        <taxon>Acaulosporaceae</taxon>
        <taxon>Acaulospora</taxon>
    </lineage>
</organism>
<gene>
    <name evidence="1" type="ORF">AMORRO_LOCUS3962</name>
</gene>
<dbReference type="AlphaFoldDB" id="A0A9N9A3T3"/>
<dbReference type="EMBL" id="CAJVPV010002025">
    <property type="protein sequence ID" value="CAG8515874.1"/>
    <property type="molecule type" value="Genomic_DNA"/>
</dbReference>
<keyword evidence="2" id="KW-1185">Reference proteome</keyword>
<evidence type="ECO:0000313" key="2">
    <source>
        <dbReference type="Proteomes" id="UP000789342"/>
    </source>
</evidence>
<feature type="non-terminal residue" evidence="1">
    <location>
        <position position="1"/>
    </location>
</feature>
<name>A0A9N9A3T3_9GLOM</name>
<protein>
    <submittedName>
        <fullName evidence="1">14234_t:CDS:1</fullName>
    </submittedName>
</protein>
<accession>A0A9N9A3T3</accession>
<reference evidence="1" key="1">
    <citation type="submission" date="2021-06" db="EMBL/GenBank/DDBJ databases">
        <authorList>
            <person name="Kallberg Y."/>
            <person name="Tangrot J."/>
            <person name="Rosling A."/>
        </authorList>
    </citation>
    <scope>NUCLEOTIDE SEQUENCE</scope>
    <source>
        <strain evidence="1">CL551</strain>
    </source>
</reference>